<reference evidence="2" key="1">
    <citation type="journal article" date="2010" name="Int. J. Parasitol.">
        <title>Identification of Theileria uilenbergi immunodominant protein for development of an indirect ELISA for diagnosis of ovine theileriosis.</title>
        <authorList>
            <person name="Liu Z."/>
            <person name="Wang Z."/>
            <person name="Yin H."/>
            <person name="Luo J."/>
            <person name="Zhang B."/>
            <person name="Kullmann B."/>
            <person name="Abdo J."/>
            <person name="Salih D."/>
            <person name="Ahmed J."/>
            <person name="Seitzer U."/>
        </authorList>
    </citation>
    <scope>NUCLEOTIDE SEQUENCE</scope>
</reference>
<dbReference type="AlphaFoldDB" id="B7UBE2"/>
<feature type="non-terminal residue" evidence="2">
    <location>
        <position position="1"/>
    </location>
</feature>
<feature type="compositionally biased region" description="Acidic residues" evidence="1">
    <location>
        <begin position="305"/>
        <end position="315"/>
    </location>
</feature>
<gene>
    <name evidence="2" type="primary">TuIP</name>
</gene>
<proteinExistence type="evidence at transcript level"/>
<name>B7UBE2_9APIC</name>
<feature type="region of interest" description="Disordered" evidence="1">
    <location>
        <begin position="1"/>
        <end position="20"/>
    </location>
</feature>
<sequence length="670" mass="74798">AQGLRKEASKPREGLPEGNETQVLDVLAPDTSLVSVRNGRTHGVLIKTFLPKDQTSFNAVNSGSIRVLTLPKGSELLGVVVYLKNSAPYIYHSTVLVGSEVSSTYTRVHDGVPVNVDGDAFNNFLRDNASGANFSTSLVLDFQNPSGEHLSVDEYYVAGLKATVVQADEGYYFRQVDFGSTKLFDTNESNGHTPYKVVGFKNTWDEGGHYTLLELETFFLGEFQTLNFSLSDGTWTLVTPTKFTSLFRKLVRSQTGAGGEEKLEEEEPAELAPTPSPTHTVPEDLTPSAPHPVPSGPEENAYTSEESEPDTDSEWEGEKSPLVTLTLRTDNIDTDQVSVVAGSQDGYYFKSFAPKGTSFFGNVYGPEDFVFDSRGSLLVSLVKFYYVYAKLVGAEVHTVSDPNHNWYKVFYYTHVDNVWSYSMLPDNLIQTIKNSLPNQDPDNLNKVENDFKSSLERVKNELRRGLKNIEKKFHEPFTSKSEPKITPPRKLSHKTKLYDEMLDFSKHEAPKPAEPEETPEELERRMHPYVGGDKVPVEADMVYFEISNPGANELVHTKNYTCMGLNSVDVTPVAGKFVHVVQLHGKRIWVSSSERKCTNLQLLYVDDEVVGSMLRVTTKTTTGKLKTGDEFDYLFLKDGELKKVNIGEFQKLANSRFQMATMVHLTKGST</sequence>
<dbReference type="EMBL" id="FJ467922">
    <property type="protein sequence ID" value="ACK57892.1"/>
    <property type="molecule type" value="mRNA"/>
</dbReference>
<feature type="region of interest" description="Disordered" evidence="1">
    <location>
        <begin position="256"/>
        <end position="318"/>
    </location>
</feature>
<accession>B7UBE2</accession>
<protein>
    <submittedName>
        <fullName evidence="2">TuIP</fullName>
    </submittedName>
</protein>
<evidence type="ECO:0000256" key="1">
    <source>
        <dbReference type="SAM" id="MobiDB-lite"/>
    </source>
</evidence>
<evidence type="ECO:0000313" key="2">
    <source>
        <dbReference type="EMBL" id="ACK57892.1"/>
    </source>
</evidence>
<organism evidence="2">
    <name type="scientific">Theileria uilenbergi</name>
    <dbReference type="NCBI Taxonomy" id="507731"/>
    <lineage>
        <taxon>Eukaryota</taxon>
        <taxon>Sar</taxon>
        <taxon>Alveolata</taxon>
        <taxon>Apicomplexa</taxon>
        <taxon>Aconoidasida</taxon>
        <taxon>Piroplasmida</taxon>
        <taxon>Theileriidae</taxon>
        <taxon>Theileria</taxon>
    </lineage>
</organism>
<feature type="compositionally biased region" description="Basic and acidic residues" evidence="1">
    <location>
        <begin position="1"/>
        <end position="15"/>
    </location>
</feature>